<evidence type="ECO:0000256" key="7">
    <source>
        <dbReference type="ARBA" id="ARBA00023004"/>
    </source>
</evidence>
<dbReference type="InterPro" id="IPR001128">
    <property type="entry name" value="Cyt_P450"/>
</dbReference>
<dbReference type="Pfam" id="PF00067">
    <property type="entry name" value="p450"/>
    <property type="match status" value="1"/>
</dbReference>
<dbReference type="PANTHER" id="PTHR24305:SF29">
    <property type="entry name" value="BENZOATE-PARA-HYDROXYLASE"/>
    <property type="match status" value="1"/>
</dbReference>
<dbReference type="OrthoDB" id="1470350at2759"/>
<gene>
    <name evidence="11" type="ORF">CONPUDRAFT_83844</name>
</gene>
<dbReference type="Gene3D" id="1.10.630.10">
    <property type="entry name" value="Cytochrome P450"/>
    <property type="match status" value="1"/>
</dbReference>
<dbReference type="GeneID" id="19210666"/>
<dbReference type="OMA" id="WFEENSA"/>
<comment type="similarity">
    <text evidence="3 10">Belongs to the cytochrome P450 family.</text>
</comment>
<dbReference type="GO" id="GO:0020037">
    <property type="term" value="F:heme binding"/>
    <property type="evidence" value="ECO:0007669"/>
    <property type="project" value="InterPro"/>
</dbReference>
<dbReference type="Proteomes" id="UP000053558">
    <property type="component" value="Unassembled WGS sequence"/>
</dbReference>
<dbReference type="KEGG" id="cput:CONPUDRAFT_83844"/>
<evidence type="ECO:0000256" key="1">
    <source>
        <dbReference type="ARBA" id="ARBA00001971"/>
    </source>
</evidence>
<evidence type="ECO:0000256" key="3">
    <source>
        <dbReference type="ARBA" id="ARBA00010617"/>
    </source>
</evidence>
<dbReference type="AlphaFoldDB" id="A0A5M3MIG1"/>
<dbReference type="CDD" id="cd11061">
    <property type="entry name" value="CYP67-like"/>
    <property type="match status" value="1"/>
</dbReference>
<keyword evidence="7 9" id="KW-0408">Iron</keyword>
<evidence type="ECO:0000256" key="4">
    <source>
        <dbReference type="ARBA" id="ARBA00022617"/>
    </source>
</evidence>
<dbReference type="GO" id="GO:0016705">
    <property type="term" value="F:oxidoreductase activity, acting on paired donors, with incorporation or reduction of molecular oxygen"/>
    <property type="evidence" value="ECO:0007669"/>
    <property type="project" value="InterPro"/>
</dbReference>
<keyword evidence="5 9" id="KW-0479">Metal-binding</keyword>
<dbReference type="PROSITE" id="PS00086">
    <property type="entry name" value="CYTOCHROME_P450"/>
    <property type="match status" value="1"/>
</dbReference>
<evidence type="ECO:0000256" key="9">
    <source>
        <dbReference type="PIRSR" id="PIRSR602401-1"/>
    </source>
</evidence>
<dbReference type="EMBL" id="JH711582">
    <property type="protein sequence ID" value="EIW78435.1"/>
    <property type="molecule type" value="Genomic_DNA"/>
</dbReference>
<reference evidence="12" key="1">
    <citation type="journal article" date="2012" name="Science">
        <title>The Paleozoic origin of enzymatic lignin decomposition reconstructed from 31 fungal genomes.</title>
        <authorList>
            <person name="Floudas D."/>
            <person name="Binder M."/>
            <person name="Riley R."/>
            <person name="Barry K."/>
            <person name="Blanchette R.A."/>
            <person name="Henrissat B."/>
            <person name="Martinez A.T."/>
            <person name="Otillar R."/>
            <person name="Spatafora J.W."/>
            <person name="Yadav J.S."/>
            <person name="Aerts A."/>
            <person name="Benoit I."/>
            <person name="Boyd A."/>
            <person name="Carlson A."/>
            <person name="Copeland A."/>
            <person name="Coutinho P.M."/>
            <person name="de Vries R.P."/>
            <person name="Ferreira P."/>
            <person name="Findley K."/>
            <person name="Foster B."/>
            <person name="Gaskell J."/>
            <person name="Glotzer D."/>
            <person name="Gorecki P."/>
            <person name="Heitman J."/>
            <person name="Hesse C."/>
            <person name="Hori C."/>
            <person name="Igarashi K."/>
            <person name="Jurgens J.A."/>
            <person name="Kallen N."/>
            <person name="Kersten P."/>
            <person name="Kohler A."/>
            <person name="Kuees U."/>
            <person name="Kumar T.K.A."/>
            <person name="Kuo A."/>
            <person name="LaButti K."/>
            <person name="Larrondo L.F."/>
            <person name="Lindquist E."/>
            <person name="Ling A."/>
            <person name="Lombard V."/>
            <person name="Lucas S."/>
            <person name="Lundell T."/>
            <person name="Martin R."/>
            <person name="McLaughlin D.J."/>
            <person name="Morgenstern I."/>
            <person name="Morin E."/>
            <person name="Murat C."/>
            <person name="Nagy L.G."/>
            <person name="Nolan M."/>
            <person name="Ohm R.A."/>
            <person name="Patyshakuliyeva A."/>
            <person name="Rokas A."/>
            <person name="Ruiz-Duenas F.J."/>
            <person name="Sabat G."/>
            <person name="Salamov A."/>
            <person name="Samejima M."/>
            <person name="Schmutz J."/>
            <person name="Slot J.C."/>
            <person name="St John F."/>
            <person name="Stenlid J."/>
            <person name="Sun H."/>
            <person name="Sun S."/>
            <person name="Syed K."/>
            <person name="Tsang A."/>
            <person name="Wiebenga A."/>
            <person name="Young D."/>
            <person name="Pisabarro A."/>
            <person name="Eastwood D.C."/>
            <person name="Martin F."/>
            <person name="Cullen D."/>
            <person name="Grigoriev I.V."/>
            <person name="Hibbett D.S."/>
        </authorList>
    </citation>
    <scope>NUCLEOTIDE SEQUENCE [LARGE SCALE GENOMIC DNA]</scope>
    <source>
        <strain evidence="12">RWD-64-598 SS2</strain>
    </source>
</reference>
<evidence type="ECO:0000313" key="11">
    <source>
        <dbReference type="EMBL" id="EIW78435.1"/>
    </source>
</evidence>
<evidence type="ECO:0000256" key="5">
    <source>
        <dbReference type="ARBA" id="ARBA00022723"/>
    </source>
</evidence>
<comment type="cofactor">
    <cofactor evidence="1 9">
        <name>heme</name>
        <dbReference type="ChEBI" id="CHEBI:30413"/>
    </cofactor>
</comment>
<evidence type="ECO:0000256" key="8">
    <source>
        <dbReference type="ARBA" id="ARBA00023033"/>
    </source>
</evidence>
<dbReference type="InterPro" id="IPR036396">
    <property type="entry name" value="Cyt_P450_sf"/>
</dbReference>
<keyword evidence="4 9" id="KW-0349">Heme</keyword>
<evidence type="ECO:0000256" key="2">
    <source>
        <dbReference type="ARBA" id="ARBA00005179"/>
    </source>
</evidence>
<protein>
    <submittedName>
        <fullName evidence="11">Cytochrome P450 monooxygenase pc-bph</fullName>
    </submittedName>
</protein>
<dbReference type="PANTHER" id="PTHR24305">
    <property type="entry name" value="CYTOCHROME P450"/>
    <property type="match status" value="1"/>
</dbReference>
<sequence>MDVQQLIQHLPQNVDLTSAAAASFAAFLAVHLGPYAWDRYHLKSIPGPFWAKFSDAWLAWVAANGHRSEEVHKLHEKLGPVVRIAPNHISIADPDALQIIYAHGSNTLKKSNFYDAFVSIRRAIFNTREKADHARKRKIVANTFSQKNVIEFEPRVRIYVGQIIDQWDRLSKLAAADGSGDEGESGWYGKDERLWLDVLPWMNYLAFDIIGDLAFGQPFGMILKAKDSAPVAVSQDAAMDSYGKECKVIEVPAVKILNDRGDYNATLGTMPPWVRPYVRKLPWFSQGSEAAASVAGMAVAAVSRRLTTPTDRVDILSKLQQGKDENGEIMGPEELTAEALTHLVAGSDTTANSSCAIIYYLAAYPHVQEKLQKELDEALGSEDEPVTTYEQVKRLTYLEVVILEVLRLHSTIGLGLPRMAPEGGLTVHGTYFPEGTILSVPTYTLHRDKRVWGDDPEIFRPERWFEENSAKMHKAFNTFSFGPRACVGRNLANLELLIIVSSLLRRYDFVLKNPGDALGTCEGFLRKPTDCWVGLRRRAL</sequence>
<keyword evidence="6 10" id="KW-0560">Oxidoreductase</keyword>
<comment type="pathway">
    <text evidence="2">Secondary metabolite biosynthesis.</text>
</comment>
<evidence type="ECO:0000313" key="12">
    <source>
        <dbReference type="Proteomes" id="UP000053558"/>
    </source>
</evidence>
<feature type="binding site" description="axial binding residue" evidence="9">
    <location>
        <position position="486"/>
    </location>
    <ligand>
        <name>heme</name>
        <dbReference type="ChEBI" id="CHEBI:30413"/>
    </ligand>
    <ligandPart>
        <name>Fe</name>
        <dbReference type="ChEBI" id="CHEBI:18248"/>
    </ligandPart>
</feature>
<accession>A0A5M3MIG1</accession>
<evidence type="ECO:0000256" key="6">
    <source>
        <dbReference type="ARBA" id="ARBA00023002"/>
    </source>
</evidence>
<proteinExistence type="inferred from homology"/>
<dbReference type="SUPFAM" id="SSF48264">
    <property type="entry name" value="Cytochrome P450"/>
    <property type="match status" value="1"/>
</dbReference>
<dbReference type="RefSeq" id="XP_007771470.1">
    <property type="nucleotide sequence ID" value="XM_007773280.1"/>
</dbReference>
<dbReference type="InterPro" id="IPR017972">
    <property type="entry name" value="Cyt_P450_CS"/>
</dbReference>
<keyword evidence="12" id="KW-1185">Reference proteome</keyword>
<organism evidence="11 12">
    <name type="scientific">Coniophora puteana (strain RWD-64-598)</name>
    <name type="common">Brown rot fungus</name>
    <dbReference type="NCBI Taxonomy" id="741705"/>
    <lineage>
        <taxon>Eukaryota</taxon>
        <taxon>Fungi</taxon>
        <taxon>Dikarya</taxon>
        <taxon>Basidiomycota</taxon>
        <taxon>Agaricomycotina</taxon>
        <taxon>Agaricomycetes</taxon>
        <taxon>Agaricomycetidae</taxon>
        <taxon>Boletales</taxon>
        <taxon>Coniophorineae</taxon>
        <taxon>Coniophoraceae</taxon>
        <taxon>Coniophora</taxon>
    </lineage>
</organism>
<dbReference type="GO" id="GO:0005506">
    <property type="term" value="F:iron ion binding"/>
    <property type="evidence" value="ECO:0007669"/>
    <property type="project" value="InterPro"/>
</dbReference>
<name>A0A5M3MIG1_CONPW</name>
<comment type="caution">
    <text evidence="11">The sequence shown here is derived from an EMBL/GenBank/DDBJ whole genome shotgun (WGS) entry which is preliminary data.</text>
</comment>
<dbReference type="PRINTS" id="PR00463">
    <property type="entry name" value="EP450I"/>
</dbReference>
<evidence type="ECO:0000256" key="10">
    <source>
        <dbReference type="RuleBase" id="RU000461"/>
    </source>
</evidence>
<dbReference type="PRINTS" id="PR00385">
    <property type="entry name" value="P450"/>
</dbReference>
<dbReference type="InterPro" id="IPR050121">
    <property type="entry name" value="Cytochrome_P450_monoxygenase"/>
</dbReference>
<keyword evidence="8 10" id="KW-0503">Monooxygenase</keyword>
<dbReference type="GO" id="GO:0004497">
    <property type="term" value="F:monooxygenase activity"/>
    <property type="evidence" value="ECO:0007669"/>
    <property type="project" value="UniProtKB-KW"/>
</dbReference>
<dbReference type="InterPro" id="IPR002401">
    <property type="entry name" value="Cyt_P450_E_grp-I"/>
</dbReference>